<dbReference type="CDD" id="cd02440">
    <property type="entry name" value="AdoMet_MTases"/>
    <property type="match status" value="1"/>
</dbReference>
<organism evidence="5 6">
    <name type="scientific">Actinospica durhamensis</name>
    <dbReference type="NCBI Taxonomy" id="1508375"/>
    <lineage>
        <taxon>Bacteria</taxon>
        <taxon>Bacillati</taxon>
        <taxon>Actinomycetota</taxon>
        <taxon>Actinomycetes</taxon>
        <taxon>Catenulisporales</taxon>
        <taxon>Actinospicaceae</taxon>
        <taxon>Actinospica</taxon>
    </lineage>
</organism>
<keyword evidence="2" id="KW-0808">Transferase</keyword>
<gene>
    <name evidence="5" type="ORF">KDL01_30955</name>
</gene>
<keyword evidence="1 5" id="KW-0489">Methyltransferase</keyword>
<dbReference type="InterPro" id="IPR013216">
    <property type="entry name" value="Methyltransf_11"/>
</dbReference>
<keyword evidence="6" id="KW-1185">Reference proteome</keyword>
<evidence type="ECO:0000313" key="5">
    <source>
        <dbReference type="EMBL" id="MBR7837737.1"/>
    </source>
</evidence>
<proteinExistence type="predicted"/>
<comment type="caution">
    <text evidence="5">The sequence shown here is derived from an EMBL/GenBank/DDBJ whole genome shotgun (WGS) entry which is preliminary data.</text>
</comment>
<reference evidence="5" key="1">
    <citation type="submission" date="2021-04" db="EMBL/GenBank/DDBJ databases">
        <title>Genome based classification of Actinospica acidithermotolerans sp. nov., an actinobacterium isolated from an Indonesian hot spring.</title>
        <authorList>
            <person name="Kusuma A.B."/>
            <person name="Putra K.E."/>
            <person name="Nafisah S."/>
            <person name="Loh J."/>
            <person name="Nouioui I."/>
            <person name="Goodfellow M."/>
        </authorList>
    </citation>
    <scope>NUCLEOTIDE SEQUENCE</scope>
    <source>
        <strain evidence="5">CSCA 57</strain>
    </source>
</reference>
<dbReference type="Proteomes" id="UP000675781">
    <property type="component" value="Unassembled WGS sequence"/>
</dbReference>
<evidence type="ECO:0000313" key="6">
    <source>
        <dbReference type="Proteomes" id="UP000675781"/>
    </source>
</evidence>
<keyword evidence="3" id="KW-0949">S-adenosyl-L-methionine</keyword>
<dbReference type="InterPro" id="IPR029063">
    <property type="entry name" value="SAM-dependent_MTases_sf"/>
</dbReference>
<sequence>MNNSPLRARDWTNAEAIARWDASFDPPKPFATAEDGDFVKRHLANPHLLRLLGDVDGRRVLDAGCGNGYFARILARRGAHVVGVEPAASRCGYAREREAAEPLGVEYVEADLSVLPDLGRFDAVVCSMVLMAVPDWRAAMRACVSTLNPGGRFVFALVHPAFEQLYRTWNAHGEYRTGEYLAEYELPGPDASDFHRPVSAYLNELAALGCRFVEMAEPRLDPAVAEAEADPTLAAYVHLPNFLVVAADAP</sequence>
<evidence type="ECO:0000256" key="1">
    <source>
        <dbReference type="ARBA" id="ARBA00022603"/>
    </source>
</evidence>
<evidence type="ECO:0000259" key="4">
    <source>
        <dbReference type="Pfam" id="PF08241"/>
    </source>
</evidence>
<evidence type="ECO:0000256" key="2">
    <source>
        <dbReference type="ARBA" id="ARBA00022679"/>
    </source>
</evidence>
<dbReference type="AlphaFoldDB" id="A0A941ETD8"/>
<dbReference type="PANTHER" id="PTHR43464:SF19">
    <property type="entry name" value="UBIQUINONE BIOSYNTHESIS O-METHYLTRANSFERASE, MITOCHONDRIAL"/>
    <property type="match status" value="1"/>
</dbReference>
<name>A0A941ETD8_9ACTN</name>
<dbReference type="Pfam" id="PF08241">
    <property type="entry name" value="Methyltransf_11"/>
    <property type="match status" value="1"/>
</dbReference>
<dbReference type="RefSeq" id="WP_212532204.1">
    <property type="nucleotide sequence ID" value="NZ_JAGSOG010000226.1"/>
</dbReference>
<dbReference type="EMBL" id="JAGSOG010000226">
    <property type="protein sequence ID" value="MBR7837737.1"/>
    <property type="molecule type" value="Genomic_DNA"/>
</dbReference>
<dbReference type="PANTHER" id="PTHR43464">
    <property type="entry name" value="METHYLTRANSFERASE"/>
    <property type="match status" value="1"/>
</dbReference>
<feature type="domain" description="Methyltransferase type 11" evidence="4">
    <location>
        <begin position="61"/>
        <end position="155"/>
    </location>
</feature>
<protein>
    <submittedName>
        <fullName evidence="5">Class I SAM-dependent methyltransferase</fullName>
    </submittedName>
</protein>
<dbReference type="GO" id="GO:0008757">
    <property type="term" value="F:S-adenosylmethionine-dependent methyltransferase activity"/>
    <property type="evidence" value="ECO:0007669"/>
    <property type="project" value="InterPro"/>
</dbReference>
<accession>A0A941ETD8</accession>
<evidence type="ECO:0000256" key="3">
    <source>
        <dbReference type="ARBA" id="ARBA00022691"/>
    </source>
</evidence>
<dbReference type="Gene3D" id="3.40.50.150">
    <property type="entry name" value="Vaccinia Virus protein VP39"/>
    <property type="match status" value="1"/>
</dbReference>
<dbReference type="GO" id="GO:0032259">
    <property type="term" value="P:methylation"/>
    <property type="evidence" value="ECO:0007669"/>
    <property type="project" value="UniProtKB-KW"/>
</dbReference>
<dbReference type="SUPFAM" id="SSF53335">
    <property type="entry name" value="S-adenosyl-L-methionine-dependent methyltransferases"/>
    <property type="match status" value="1"/>
</dbReference>